<evidence type="ECO:0000313" key="2">
    <source>
        <dbReference type="EMBL" id="CAK5271260.1"/>
    </source>
</evidence>
<name>A0AAD2H9F0_9AGAR</name>
<keyword evidence="3" id="KW-1185">Reference proteome</keyword>
<gene>
    <name evidence="2" type="ORF">MYCIT1_LOCUS16184</name>
</gene>
<evidence type="ECO:0000256" key="1">
    <source>
        <dbReference type="SAM" id="SignalP"/>
    </source>
</evidence>
<feature type="signal peptide" evidence="1">
    <location>
        <begin position="1"/>
        <end position="17"/>
    </location>
</feature>
<reference evidence="2" key="1">
    <citation type="submission" date="2023-11" db="EMBL/GenBank/DDBJ databases">
        <authorList>
            <person name="De Vega J J."/>
            <person name="De Vega J J."/>
        </authorList>
    </citation>
    <scope>NUCLEOTIDE SEQUENCE</scope>
</reference>
<dbReference type="EMBL" id="CAVNYO010000169">
    <property type="protein sequence ID" value="CAK5271260.1"/>
    <property type="molecule type" value="Genomic_DNA"/>
</dbReference>
<organism evidence="2 3">
    <name type="scientific">Mycena citricolor</name>
    <dbReference type="NCBI Taxonomy" id="2018698"/>
    <lineage>
        <taxon>Eukaryota</taxon>
        <taxon>Fungi</taxon>
        <taxon>Dikarya</taxon>
        <taxon>Basidiomycota</taxon>
        <taxon>Agaricomycotina</taxon>
        <taxon>Agaricomycetes</taxon>
        <taxon>Agaricomycetidae</taxon>
        <taxon>Agaricales</taxon>
        <taxon>Marasmiineae</taxon>
        <taxon>Mycenaceae</taxon>
        <taxon>Mycena</taxon>
    </lineage>
</organism>
<accession>A0AAD2H9F0</accession>
<comment type="caution">
    <text evidence="2">The sequence shown here is derived from an EMBL/GenBank/DDBJ whole genome shotgun (WGS) entry which is preliminary data.</text>
</comment>
<evidence type="ECO:0000313" key="3">
    <source>
        <dbReference type="Proteomes" id="UP001295794"/>
    </source>
</evidence>
<dbReference type="AlphaFoldDB" id="A0AAD2H9F0"/>
<keyword evidence="1" id="KW-0732">Signal</keyword>
<protein>
    <submittedName>
        <fullName evidence="2">Uncharacterized protein</fullName>
    </submittedName>
</protein>
<proteinExistence type="predicted"/>
<dbReference type="Proteomes" id="UP001295794">
    <property type="component" value="Unassembled WGS sequence"/>
</dbReference>
<sequence>MVHISSIFVALTMVAVGLTGMLPVYSTTATHSNTAPVGLQTRQIGNLDCNLSRLRIITDTADAESLISQINSTSLDTTISIAIAQAGLGTVDTAIHEILQAVFSNQTAPAAARTQVGAGLAAAQQALAVIQE</sequence>
<feature type="chain" id="PRO_5042182790" evidence="1">
    <location>
        <begin position="18"/>
        <end position="132"/>
    </location>
</feature>